<dbReference type="AlphaFoldDB" id="W1P6Y1"/>
<reference evidence="6" key="1">
    <citation type="journal article" date="2013" name="Science">
        <title>The Amborella genome and the evolution of flowering plants.</title>
        <authorList>
            <consortium name="Amborella Genome Project"/>
        </authorList>
    </citation>
    <scope>NUCLEOTIDE SEQUENCE [LARGE SCALE GENOMIC DNA]</scope>
</reference>
<dbReference type="eggNOG" id="KOG1368">
    <property type="taxonomic scope" value="Eukaryota"/>
</dbReference>
<dbReference type="GO" id="GO:0016829">
    <property type="term" value="F:lyase activity"/>
    <property type="evidence" value="ECO:0007669"/>
    <property type="project" value="InterPro"/>
</dbReference>
<proteinExistence type="inferred from homology"/>
<dbReference type="InterPro" id="IPR015424">
    <property type="entry name" value="PyrdxlP-dep_Trfase"/>
</dbReference>
<evidence type="ECO:0000313" key="5">
    <source>
        <dbReference type="EMBL" id="ERN03351.1"/>
    </source>
</evidence>
<comment type="similarity">
    <text evidence="2">Belongs to the threonine aldolase family.</text>
</comment>
<dbReference type="HOGENOM" id="CLU_2226739_0_0_1"/>
<evidence type="ECO:0000256" key="3">
    <source>
        <dbReference type="ARBA" id="ARBA00022898"/>
    </source>
</evidence>
<evidence type="ECO:0000259" key="4">
    <source>
        <dbReference type="Pfam" id="PF01212"/>
    </source>
</evidence>
<dbReference type="PANTHER" id="PTHR48097:SF9">
    <property type="entry name" value="L-THREONINE ALDOLASE"/>
    <property type="match status" value="1"/>
</dbReference>
<dbReference type="Proteomes" id="UP000017836">
    <property type="component" value="Unassembled WGS sequence"/>
</dbReference>
<dbReference type="Pfam" id="PF01212">
    <property type="entry name" value="Beta_elim_lyase"/>
    <property type="match status" value="1"/>
</dbReference>
<protein>
    <recommendedName>
        <fullName evidence="4">Aromatic amino acid beta-eliminating lyase/threonine aldolase domain-containing protein</fullName>
    </recommendedName>
</protein>
<name>W1P6Y1_AMBTC</name>
<feature type="domain" description="Aromatic amino acid beta-eliminating lyase/threonine aldolase" evidence="4">
    <location>
        <begin position="1"/>
        <end position="98"/>
    </location>
</feature>
<keyword evidence="3" id="KW-0663">Pyridoxal phosphate</keyword>
<evidence type="ECO:0000256" key="1">
    <source>
        <dbReference type="ARBA" id="ARBA00001933"/>
    </source>
</evidence>
<dbReference type="InterPro" id="IPR015421">
    <property type="entry name" value="PyrdxlP-dep_Trfase_major"/>
</dbReference>
<dbReference type="GO" id="GO:0006520">
    <property type="term" value="P:amino acid metabolic process"/>
    <property type="evidence" value="ECO:0007669"/>
    <property type="project" value="InterPro"/>
</dbReference>
<gene>
    <name evidence="5" type="ORF">AMTR_s00003p00244760</name>
</gene>
<dbReference type="SUPFAM" id="SSF53383">
    <property type="entry name" value="PLP-dependent transferases"/>
    <property type="match status" value="1"/>
</dbReference>
<dbReference type="Gene3D" id="3.40.640.10">
    <property type="entry name" value="Type I PLP-dependent aspartate aminotransferase-like (Major domain)"/>
    <property type="match status" value="1"/>
</dbReference>
<evidence type="ECO:0000256" key="2">
    <source>
        <dbReference type="ARBA" id="ARBA00006966"/>
    </source>
</evidence>
<dbReference type="EMBL" id="KI394358">
    <property type="protein sequence ID" value="ERN03351.1"/>
    <property type="molecule type" value="Genomic_DNA"/>
</dbReference>
<keyword evidence="6" id="KW-1185">Reference proteome</keyword>
<dbReference type="Gramene" id="ERN03351">
    <property type="protein sequence ID" value="ERN03351"/>
    <property type="gene ID" value="AMTR_s00003p00244760"/>
</dbReference>
<comment type="cofactor">
    <cofactor evidence="1">
        <name>pyridoxal 5'-phosphate</name>
        <dbReference type="ChEBI" id="CHEBI:597326"/>
    </cofactor>
</comment>
<sequence length="106" mass="11180">MANAEVDDDVLGFNPTTQKLETGMARIMGKEAALFVPSGTMTNLISVMVHCEIRGSEVILGDQSHTHLLDNGGISTIGCAHSITVPSNLDGTMDISILLKLQSGIL</sequence>
<organism evidence="5 6">
    <name type="scientific">Amborella trichopoda</name>
    <dbReference type="NCBI Taxonomy" id="13333"/>
    <lineage>
        <taxon>Eukaryota</taxon>
        <taxon>Viridiplantae</taxon>
        <taxon>Streptophyta</taxon>
        <taxon>Embryophyta</taxon>
        <taxon>Tracheophyta</taxon>
        <taxon>Spermatophyta</taxon>
        <taxon>Magnoliopsida</taxon>
        <taxon>Amborellales</taxon>
        <taxon>Amborellaceae</taxon>
        <taxon>Amborella</taxon>
    </lineage>
</organism>
<evidence type="ECO:0000313" key="6">
    <source>
        <dbReference type="Proteomes" id="UP000017836"/>
    </source>
</evidence>
<accession>W1P6Y1</accession>
<dbReference type="STRING" id="13333.W1P6Y1"/>
<dbReference type="PANTHER" id="PTHR48097">
    <property type="entry name" value="L-THREONINE ALDOLASE-RELATED"/>
    <property type="match status" value="1"/>
</dbReference>
<dbReference type="InterPro" id="IPR001597">
    <property type="entry name" value="ArAA_b-elim_lyase/Thr_aldolase"/>
</dbReference>